<organism evidence="5 6">
    <name type="scientific">Globodera pallida</name>
    <name type="common">Potato cyst nematode worm</name>
    <name type="synonym">Heterodera pallida</name>
    <dbReference type="NCBI Taxonomy" id="36090"/>
    <lineage>
        <taxon>Eukaryota</taxon>
        <taxon>Metazoa</taxon>
        <taxon>Ecdysozoa</taxon>
        <taxon>Nematoda</taxon>
        <taxon>Chromadorea</taxon>
        <taxon>Rhabditida</taxon>
        <taxon>Tylenchina</taxon>
        <taxon>Tylenchomorpha</taxon>
        <taxon>Tylenchoidea</taxon>
        <taxon>Heteroderidae</taxon>
        <taxon>Heteroderinae</taxon>
        <taxon>Globodera</taxon>
    </lineage>
</organism>
<evidence type="ECO:0000313" key="5">
    <source>
        <dbReference type="Proteomes" id="UP000050741"/>
    </source>
</evidence>
<dbReference type="SUPFAM" id="SSF48508">
    <property type="entry name" value="Nuclear receptor ligand-binding domain"/>
    <property type="match status" value="1"/>
</dbReference>
<evidence type="ECO:0000256" key="1">
    <source>
        <dbReference type="ARBA" id="ARBA00023015"/>
    </source>
</evidence>
<dbReference type="PROSITE" id="PS51843">
    <property type="entry name" value="NR_LBD"/>
    <property type="match status" value="1"/>
</dbReference>
<keyword evidence="1" id="KW-0805">Transcription regulation</keyword>
<feature type="domain" description="NR LBD" evidence="4">
    <location>
        <begin position="1"/>
        <end position="207"/>
    </location>
</feature>
<keyword evidence="5" id="KW-1185">Reference proteome</keyword>
<keyword evidence="3" id="KW-0675">Receptor</keyword>
<evidence type="ECO:0000259" key="4">
    <source>
        <dbReference type="PROSITE" id="PS51843"/>
    </source>
</evidence>
<protein>
    <submittedName>
        <fullName evidence="6">NR LBD domain-containing protein</fullName>
    </submittedName>
</protein>
<accession>A0A183CQT4</accession>
<dbReference type="InterPro" id="IPR035500">
    <property type="entry name" value="NHR-like_dom_sf"/>
</dbReference>
<proteinExistence type="predicted"/>
<dbReference type="Gene3D" id="1.10.565.10">
    <property type="entry name" value="Retinoid X Receptor"/>
    <property type="match status" value="2"/>
</dbReference>
<reference evidence="6" key="3">
    <citation type="submission" date="2016-06" db="UniProtKB">
        <authorList>
            <consortium name="WormBaseParasite"/>
        </authorList>
    </citation>
    <scope>IDENTIFICATION</scope>
</reference>
<evidence type="ECO:0000256" key="2">
    <source>
        <dbReference type="ARBA" id="ARBA00023163"/>
    </source>
</evidence>
<dbReference type="AlphaFoldDB" id="A0A183CQT4"/>
<sequence length="210" mass="23273">DEIVEQLVEWTKLLPFYSELPVEVHTYLLTHRWAELVLLSTCFFAHCSTSAGGDGSTKNNSDSMSATDAQHNLALLQQRLSALMAKQIPNEHVSKEAELDPFSLTPNASMAPPPAPPASSAATAAGAVGGRLHEHYVHKVSLIQEQFVKALQIHLSQCEHGPRLSEILTWLPMLQTVSGVLLRSKMFYVPFLICKQPDPIMDEQMQQFGR</sequence>
<dbReference type="InterPro" id="IPR000536">
    <property type="entry name" value="Nucl_hrmn_rcpt_lig-bd"/>
</dbReference>
<dbReference type="Proteomes" id="UP000050741">
    <property type="component" value="Unassembled WGS sequence"/>
</dbReference>
<evidence type="ECO:0000313" key="6">
    <source>
        <dbReference type="WBParaSite" id="GPLIN_001524200"/>
    </source>
</evidence>
<evidence type="ECO:0000256" key="3">
    <source>
        <dbReference type="ARBA" id="ARBA00023170"/>
    </source>
</evidence>
<dbReference type="WBParaSite" id="GPLIN_001524200">
    <property type="protein sequence ID" value="GPLIN_001524200"/>
    <property type="gene ID" value="GPLIN_001524200"/>
</dbReference>
<reference evidence="5" key="2">
    <citation type="submission" date="2014-05" db="EMBL/GenBank/DDBJ databases">
        <title>The genome and life-stage specific transcriptomes of Globodera pallida elucidate key aspects of plant parasitism by a cyst nematode.</title>
        <authorList>
            <person name="Cotton J.A."/>
            <person name="Lilley C.J."/>
            <person name="Jones L.M."/>
            <person name="Kikuchi T."/>
            <person name="Reid A.J."/>
            <person name="Thorpe P."/>
            <person name="Tsai I.J."/>
            <person name="Beasley H."/>
            <person name="Blok V."/>
            <person name="Cock P.J.A."/>
            <person name="Van den Akker S.E."/>
            <person name="Holroyd N."/>
            <person name="Hunt M."/>
            <person name="Mantelin S."/>
            <person name="Naghra H."/>
            <person name="Pain A."/>
            <person name="Palomares-Rius J.E."/>
            <person name="Zarowiecki M."/>
            <person name="Berriman M."/>
            <person name="Jones J.T."/>
            <person name="Urwin P.E."/>
        </authorList>
    </citation>
    <scope>NUCLEOTIDE SEQUENCE [LARGE SCALE GENOMIC DNA]</scope>
    <source>
        <strain evidence="5">Lindley</strain>
    </source>
</reference>
<name>A0A183CQT4_GLOPA</name>
<keyword evidence="2" id="KW-0804">Transcription</keyword>
<reference evidence="5" key="1">
    <citation type="submission" date="2013-12" db="EMBL/GenBank/DDBJ databases">
        <authorList>
            <person name="Aslett M."/>
        </authorList>
    </citation>
    <scope>NUCLEOTIDE SEQUENCE [LARGE SCALE GENOMIC DNA]</scope>
    <source>
        <strain evidence="5">Lindley</strain>
    </source>
</reference>